<evidence type="ECO:0000313" key="5">
    <source>
        <dbReference type="Proteomes" id="UP000000311"/>
    </source>
</evidence>
<keyword evidence="2" id="KW-0677">Repeat</keyword>
<dbReference type="PANTHER" id="PTHR24412">
    <property type="entry name" value="KELCH PROTEIN"/>
    <property type="match status" value="1"/>
</dbReference>
<evidence type="ECO:0000259" key="3">
    <source>
        <dbReference type="Pfam" id="PF07707"/>
    </source>
</evidence>
<evidence type="ECO:0000313" key="4">
    <source>
        <dbReference type="EMBL" id="EFN72778.1"/>
    </source>
</evidence>
<feature type="domain" description="BACK" evidence="3">
    <location>
        <begin position="66"/>
        <end position="140"/>
    </location>
</feature>
<keyword evidence="5" id="KW-1185">Reference proteome</keyword>
<organism evidence="5">
    <name type="scientific">Camponotus floridanus</name>
    <name type="common">Florida carpenter ant</name>
    <dbReference type="NCBI Taxonomy" id="104421"/>
    <lineage>
        <taxon>Eukaryota</taxon>
        <taxon>Metazoa</taxon>
        <taxon>Ecdysozoa</taxon>
        <taxon>Arthropoda</taxon>
        <taxon>Hexapoda</taxon>
        <taxon>Insecta</taxon>
        <taxon>Pterygota</taxon>
        <taxon>Neoptera</taxon>
        <taxon>Endopterygota</taxon>
        <taxon>Hymenoptera</taxon>
        <taxon>Apocrita</taxon>
        <taxon>Aculeata</taxon>
        <taxon>Formicoidea</taxon>
        <taxon>Formicidae</taxon>
        <taxon>Formicinae</taxon>
        <taxon>Camponotus</taxon>
    </lineage>
</organism>
<dbReference type="InterPro" id="IPR015915">
    <property type="entry name" value="Kelch-typ_b-propeller"/>
</dbReference>
<dbReference type="PANTHER" id="PTHR24412:SF495">
    <property type="entry name" value="KELCH-LIKE PROTEIN 24"/>
    <property type="match status" value="1"/>
</dbReference>
<dbReference type="InParanoid" id="E2A1A7"/>
<dbReference type="InterPro" id="IPR011705">
    <property type="entry name" value="BACK"/>
</dbReference>
<protein>
    <recommendedName>
        <fullName evidence="3">BACK domain-containing protein</fullName>
    </recommendedName>
</protein>
<evidence type="ECO:0000256" key="2">
    <source>
        <dbReference type="ARBA" id="ARBA00022737"/>
    </source>
</evidence>
<dbReference type="STRING" id="104421.E2A1A7"/>
<name>E2A1A7_CAMFO</name>
<dbReference type="SUPFAM" id="SSF117281">
    <property type="entry name" value="Kelch motif"/>
    <property type="match status" value="1"/>
</dbReference>
<gene>
    <name evidence="4" type="ORF">EAG_05011</name>
</gene>
<dbReference type="OrthoDB" id="10027872at2759"/>
<keyword evidence="1" id="KW-0880">Kelch repeat</keyword>
<dbReference type="EMBL" id="GL435739">
    <property type="protein sequence ID" value="EFN72778.1"/>
    <property type="molecule type" value="Genomic_DNA"/>
</dbReference>
<evidence type="ECO:0000256" key="1">
    <source>
        <dbReference type="ARBA" id="ARBA00022441"/>
    </source>
</evidence>
<dbReference type="Pfam" id="PF07707">
    <property type="entry name" value="BACK"/>
    <property type="match status" value="1"/>
</dbReference>
<dbReference type="Gene3D" id="2.120.10.80">
    <property type="entry name" value="Kelch-type beta propeller"/>
    <property type="match status" value="1"/>
</dbReference>
<accession>E2A1A7</accession>
<proteinExistence type="predicted"/>
<dbReference type="Proteomes" id="UP000000311">
    <property type="component" value="Unassembled WGS sequence"/>
</dbReference>
<sequence length="371" mass="43106">MTLILQDFIKWINSDKHNTIKLNFERNDLGRLLTLLELSVLFAVDNLIESITEILEKYHLLPQDVLNIWLLAQELGVKTLQDLCLAVCLDRFTELPRNLIFKLSRQNFLRLVGNSNLRVPDESELYLNPVVTEWMQINRDTIPLDILKKTGPKVYSSIICYGSNSSVNNECYIHCWDGDKLFELTTFKYPEAIINNNTITGMQITPRGHHLYLSGGEFGIGTGRFNTHVWRYSLITKRWFLETIMPCARRHMIAAFLQNKLLLAGGVGHFRCKLRSLDIYNVHKGTWVKGAVLPMEFVSIPAYYAFDKKLIIYIHNIKAGVLPFVHIYFCDSDEWYTMPLIIDYDLRLDMCELFETMPIKFKTALCYIGKY</sequence>
<dbReference type="AlphaFoldDB" id="E2A1A7"/>
<reference evidence="4 5" key="1">
    <citation type="journal article" date="2010" name="Science">
        <title>Genomic comparison of the ants Camponotus floridanus and Harpegnathos saltator.</title>
        <authorList>
            <person name="Bonasio R."/>
            <person name="Zhang G."/>
            <person name="Ye C."/>
            <person name="Mutti N.S."/>
            <person name="Fang X."/>
            <person name="Qin N."/>
            <person name="Donahue G."/>
            <person name="Yang P."/>
            <person name="Li Q."/>
            <person name="Li C."/>
            <person name="Zhang P."/>
            <person name="Huang Z."/>
            <person name="Berger S.L."/>
            <person name="Reinberg D."/>
            <person name="Wang J."/>
            <person name="Liebig J."/>
        </authorList>
    </citation>
    <scope>NUCLEOTIDE SEQUENCE [LARGE SCALE GENOMIC DNA]</scope>
    <source>
        <strain evidence="5">C129</strain>
    </source>
</reference>